<dbReference type="OrthoDB" id="9892772at2"/>
<dbReference type="KEGG" id="mpro:BJP34_02740"/>
<dbReference type="RefSeq" id="WP_070391012.1">
    <property type="nucleotide sequence ID" value="NZ_CP017599.1"/>
</dbReference>
<organism evidence="1 2">
    <name type="scientific">Moorena producens PAL-8-15-08-1</name>
    <dbReference type="NCBI Taxonomy" id="1458985"/>
    <lineage>
        <taxon>Bacteria</taxon>
        <taxon>Bacillati</taxon>
        <taxon>Cyanobacteriota</taxon>
        <taxon>Cyanophyceae</taxon>
        <taxon>Coleofasciculales</taxon>
        <taxon>Coleofasciculaceae</taxon>
        <taxon>Moorena</taxon>
    </lineage>
</organism>
<proteinExistence type="predicted"/>
<sequence length="68" mass="8066">MQEFTCEPDAWAAEDQFEQRLPWHRLDTCTVVSKTDYQKRSKPKARTQLNDITYHVQDHGSRSWGFPP</sequence>
<dbReference type="AlphaFoldDB" id="A0A1D8TM54"/>
<dbReference type="EMBL" id="CP017599">
    <property type="protein sequence ID" value="AOW98505.1"/>
    <property type="molecule type" value="Genomic_DNA"/>
</dbReference>
<protein>
    <submittedName>
        <fullName evidence="1">Uncharacterized protein</fullName>
    </submittedName>
</protein>
<evidence type="ECO:0000313" key="1">
    <source>
        <dbReference type="EMBL" id="AOW98505.1"/>
    </source>
</evidence>
<evidence type="ECO:0000313" key="2">
    <source>
        <dbReference type="Proteomes" id="UP000177870"/>
    </source>
</evidence>
<reference evidence="2" key="1">
    <citation type="submission" date="2016-10" db="EMBL/GenBank/DDBJ databases">
        <title>Comparative genomics uncovers the prolific and rare metabolic potential of the cyanobacterial genus Moorea.</title>
        <authorList>
            <person name="Leao T."/>
            <person name="Castelao G."/>
            <person name="Korobeynikov A."/>
            <person name="Monroe E.A."/>
            <person name="Podell S."/>
            <person name="Glukhov E."/>
            <person name="Allen E."/>
            <person name="Gerwick W.H."/>
            <person name="Gerwick L."/>
        </authorList>
    </citation>
    <scope>NUCLEOTIDE SEQUENCE [LARGE SCALE GENOMIC DNA]</scope>
    <source>
        <strain evidence="2">PAL-8-15-08-1</strain>
    </source>
</reference>
<gene>
    <name evidence="1" type="ORF">BJP34_02740</name>
</gene>
<name>A0A1D8TM54_9CYAN</name>
<accession>A0A1D8TM54</accession>
<dbReference type="Proteomes" id="UP000177870">
    <property type="component" value="Chromosome"/>
</dbReference>